<dbReference type="STRING" id="869211.Spith_2069"/>
<evidence type="ECO:0000313" key="2">
    <source>
        <dbReference type="Proteomes" id="UP000007254"/>
    </source>
</evidence>
<protein>
    <submittedName>
        <fullName evidence="1">Uncharacterized protein</fullName>
    </submittedName>
</protein>
<proteinExistence type="predicted"/>
<dbReference type="RefSeq" id="WP_014625643.1">
    <property type="nucleotide sequence ID" value="NC_017583.1"/>
</dbReference>
<sequence>MDDAGVVAIYGTGRVPVGVSEEQLLRLGGEAVLKERGCVWDERERRRESANGGQVMIGMEALGVEWDLGEKMLALGVDEQGIVRERFVVWGEVFRQGASYFSNFHEGRNLGLDSLVLRKESVEGEGSEARVFTGMQTVDSLWKDRPDRTIRNQSYEHPVLGTVQGNTIMSDVWLRLFKVNSGGWDGLGLLHNAVVMDGDIIQYTGYDDEEDSRWWLHTDHNGYYWASDGCFMFPPEIYSNLVNTLYTEWGLKNNYEIYLGLYETWRWTFSESIWGE</sequence>
<name>G0GEY1_WINT7</name>
<gene>
    <name evidence="1" type="ordered locus">Spith_2069</name>
</gene>
<keyword evidence="2" id="KW-1185">Reference proteome</keyword>
<dbReference type="Proteomes" id="UP000007254">
    <property type="component" value="Chromosome"/>
</dbReference>
<dbReference type="HOGENOM" id="CLU_1008002_0_0_12"/>
<dbReference type="KEGG" id="stq:Spith_2069"/>
<organism evidence="1 2">
    <name type="scientific">Winmispira thermophila (strain ATCC 700085 / DSM 6578 / Z-1203)</name>
    <name type="common">Spirochaeta thermophila</name>
    <dbReference type="NCBI Taxonomy" id="869211"/>
    <lineage>
        <taxon>Bacteria</taxon>
        <taxon>Pseudomonadati</taxon>
        <taxon>Spirochaetota</taxon>
        <taxon>Spirochaetia</taxon>
        <taxon>Winmispirales</taxon>
        <taxon>Winmispiraceae</taxon>
        <taxon>Winmispira</taxon>
    </lineage>
</organism>
<dbReference type="AlphaFoldDB" id="G0GEY1"/>
<reference evidence="1 2" key="1">
    <citation type="submission" date="2011-06" db="EMBL/GenBank/DDBJ databases">
        <title>The complete genome of Spirochaeta thermophila DSM 6578.</title>
        <authorList>
            <consortium name="US DOE Joint Genome Institute (JGI-PGF)"/>
            <person name="Lucas S."/>
            <person name="Lapidus A."/>
            <person name="Bruce D."/>
            <person name="Goodwin L."/>
            <person name="Pitluck S."/>
            <person name="Peters L."/>
            <person name="Kyrpides N."/>
            <person name="Mavromatis K."/>
            <person name="Ivanova N."/>
            <person name="Mikailova N."/>
            <person name="Pagani I."/>
            <person name="Chertkov O."/>
            <person name="Detter J.C."/>
            <person name="Tapia R."/>
            <person name="Han C."/>
            <person name="Land M."/>
            <person name="Hauser L."/>
            <person name="Markowitz V."/>
            <person name="Cheng J.-F."/>
            <person name="Hugenholtz P."/>
            <person name="Woyke T."/>
            <person name="Wu D."/>
            <person name="Spring S."/>
            <person name="Merkhoffer B."/>
            <person name="Schneider S."/>
            <person name="Klenk H.-P."/>
            <person name="Eisen J.A."/>
        </authorList>
    </citation>
    <scope>NUCLEOTIDE SEQUENCE [LARGE SCALE GENOMIC DNA]</scope>
    <source>
        <strain evidence="2">ATCC 700085 / DSM 6578 / Z-1203</strain>
    </source>
</reference>
<accession>G0GEY1</accession>
<evidence type="ECO:0000313" key="1">
    <source>
        <dbReference type="EMBL" id="AEJ62325.1"/>
    </source>
</evidence>
<dbReference type="EMBL" id="CP002903">
    <property type="protein sequence ID" value="AEJ62325.1"/>
    <property type="molecule type" value="Genomic_DNA"/>
</dbReference>